<dbReference type="AlphaFoldDB" id="A0ABC8TCE3"/>
<proteinExistence type="predicted"/>
<evidence type="ECO:0008006" key="3">
    <source>
        <dbReference type="Google" id="ProtNLM"/>
    </source>
</evidence>
<gene>
    <name evidence="1" type="ORF">ILEXP_LOCUS33830</name>
</gene>
<accession>A0ABC8TCE3</accession>
<dbReference type="InterPro" id="IPR012337">
    <property type="entry name" value="RNaseH-like_sf"/>
</dbReference>
<dbReference type="Proteomes" id="UP001642360">
    <property type="component" value="Unassembled WGS sequence"/>
</dbReference>
<name>A0ABC8TCE3_9AQUA</name>
<dbReference type="Gene3D" id="3.30.420.10">
    <property type="entry name" value="Ribonuclease H-like superfamily/Ribonuclease H"/>
    <property type="match status" value="1"/>
</dbReference>
<comment type="caution">
    <text evidence="1">The sequence shown here is derived from an EMBL/GenBank/DDBJ whole genome shotgun (WGS) entry which is preliminary data.</text>
</comment>
<evidence type="ECO:0000313" key="1">
    <source>
        <dbReference type="EMBL" id="CAK9164683.1"/>
    </source>
</evidence>
<protein>
    <recommendedName>
        <fullName evidence="3">RNase H type-1 domain-containing protein</fullName>
    </recommendedName>
</protein>
<keyword evidence="2" id="KW-1185">Reference proteome</keyword>
<dbReference type="InterPro" id="IPR036397">
    <property type="entry name" value="RNaseH_sf"/>
</dbReference>
<organism evidence="1 2">
    <name type="scientific">Ilex paraguariensis</name>
    <name type="common">yerba mate</name>
    <dbReference type="NCBI Taxonomy" id="185542"/>
    <lineage>
        <taxon>Eukaryota</taxon>
        <taxon>Viridiplantae</taxon>
        <taxon>Streptophyta</taxon>
        <taxon>Embryophyta</taxon>
        <taxon>Tracheophyta</taxon>
        <taxon>Spermatophyta</taxon>
        <taxon>Magnoliopsida</taxon>
        <taxon>eudicotyledons</taxon>
        <taxon>Gunneridae</taxon>
        <taxon>Pentapetalae</taxon>
        <taxon>asterids</taxon>
        <taxon>campanulids</taxon>
        <taxon>Aquifoliales</taxon>
        <taxon>Aquifoliaceae</taxon>
        <taxon>Ilex</taxon>
    </lineage>
</organism>
<reference evidence="1 2" key="1">
    <citation type="submission" date="2024-02" db="EMBL/GenBank/DDBJ databases">
        <authorList>
            <person name="Vignale AGUSTIN F."/>
            <person name="Sosa J E."/>
            <person name="Modenutti C."/>
        </authorList>
    </citation>
    <scope>NUCLEOTIDE SEQUENCE [LARGE SCALE GENOMIC DNA]</scope>
</reference>
<dbReference type="EMBL" id="CAUOFW020004269">
    <property type="protein sequence ID" value="CAK9164683.1"/>
    <property type="molecule type" value="Genomic_DNA"/>
</dbReference>
<dbReference type="SUPFAM" id="SSF53098">
    <property type="entry name" value="Ribonuclease H-like"/>
    <property type="match status" value="1"/>
</dbReference>
<evidence type="ECO:0000313" key="2">
    <source>
        <dbReference type="Proteomes" id="UP001642360"/>
    </source>
</evidence>
<sequence>MVSEITSCQISYFDKQDVRVWMPTSTGKFSIESARSTARQHGLFSFNCCSYLEAAADGVLKLNVDGSAKGCPGWSGGGAVLHNQSGQLILAASKFYGVGTNMAAEIRGLGGWVAIIS</sequence>